<dbReference type="Pfam" id="PF13087">
    <property type="entry name" value="AAA_12"/>
    <property type="match status" value="1"/>
</dbReference>
<feature type="transmembrane region" description="Helical" evidence="1">
    <location>
        <begin position="86"/>
        <end position="108"/>
    </location>
</feature>
<organism evidence="3 4">
    <name type="scientific">Xanthoceras sorbifolium</name>
    <dbReference type="NCBI Taxonomy" id="99658"/>
    <lineage>
        <taxon>Eukaryota</taxon>
        <taxon>Viridiplantae</taxon>
        <taxon>Streptophyta</taxon>
        <taxon>Embryophyta</taxon>
        <taxon>Tracheophyta</taxon>
        <taxon>Spermatophyta</taxon>
        <taxon>Magnoliopsida</taxon>
        <taxon>eudicotyledons</taxon>
        <taxon>Gunneridae</taxon>
        <taxon>Pentapetalae</taxon>
        <taxon>rosids</taxon>
        <taxon>malvids</taxon>
        <taxon>Sapindales</taxon>
        <taxon>Sapindaceae</taxon>
        <taxon>Xanthoceroideae</taxon>
        <taxon>Xanthoceras</taxon>
    </lineage>
</organism>
<evidence type="ECO:0000259" key="2">
    <source>
        <dbReference type="Pfam" id="PF13087"/>
    </source>
</evidence>
<evidence type="ECO:0000256" key="1">
    <source>
        <dbReference type="SAM" id="Phobius"/>
    </source>
</evidence>
<dbReference type="InterPro" id="IPR027417">
    <property type="entry name" value="P-loop_NTPase"/>
</dbReference>
<feature type="transmembrane region" description="Helical" evidence="1">
    <location>
        <begin position="61"/>
        <end position="79"/>
    </location>
</feature>
<dbReference type="PANTHER" id="PTHR19229">
    <property type="entry name" value="ATP-BINDING CASSETTE TRANSPORTER SUBFAMILY A ABCA"/>
    <property type="match status" value="1"/>
</dbReference>
<feature type="domain" description="DNA2/NAM7 helicase-like C-terminal" evidence="2">
    <location>
        <begin position="168"/>
        <end position="263"/>
    </location>
</feature>
<keyword evidence="4" id="KW-1185">Reference proteome</keyword>
<evidence type="ECO:0000313" key="4">
    <source>
        <dbReference type="Proteomes" id="UP000827721"/>
    </source>
</evidence>
<sequence>MSNQFLLQFAVSSGIITVCTMGSLFKYSDKSVVFAYFFSFGLSAITLSFLISTFFTRAKTAVAVGTLSFLGAFVPYYTVNDEAVSMIVKVVASLLSPTAFALGSVNFADYERAHVGLRWSNIWRESSGVNFLVCLLMMLFDALLYCLIGLYLDKVYPQNFVFACNICETVLDYLSGLVGEEIKEFTIGVMSPHTTQVVAIEDTLGQKDENIDGFTLKVKSIDGFQGGEEDIIIISIVRSNIGGSIGSLSKPQRINVVLTRDRHFTYGQVFPDDVFNLRFTYMGSLFTPRFFIFNAINFCFLLGEKNSGQVLPRENGVRYRWNFIFQNYFRRKESTIKHHVSRAEVKIKDNLSKEKVSLLAKDACHMEMISLDMKQQELDGRCIQMRNLHKVYATKKGNCCAVNSLQLTLYENQILALLGVSPPSFTFIFTPNS</sequence>
<keyword evidence="1" id="KW-0472">Membrane</keyword>
<feature type="transmembrane region" description="Helical" evidence="1">
    <location>
        <begin position="128"/>
        <end position="152"/>
    </location>
</feature>
<dbReference type="Gene3D" id="3.40.50.300">
    <property type="entry name" value="P-loop containing nucleotide triphosphate hydrolases"/>
    <property type="match status" value="1"/>
</dbReference>
<feature type="transmembrane region" description="Helical" evidence="1">
    <location>
        <begin position="32"/>
        <end position="55"/>
    </location>
</feature>
<dbReference type="Proteomes" id="UP000827721">
    <property type="component" value="Unassembled WGS sequence"/>
</dbReference>
<dbReference type="SUPFAM" id="SSF52540">
    <property type="entry name" value="P-loop containing nucleoside triphosphate hydrolases"/>
    <property type="match status" value="1"/>
</dbReference>
<proteinExistence type="predicted"/>
<keyword evidence="1" id="KW-1133">Transmembrane helix</keyword>
<name>A0ABQ8HF41_9ROSI</name>
<keyword evidence="1" id="KW-0812">Transmembrane</keyword>
<evidence type="ECO:0000313" key="3">
    <source>
        <dbReference type="EMBL" id="KAH7557236.1"/>
    </source>
</evidence>
<protein>
    <recommendedName>
        <fullName evidence="2">DNA2/NAM7 helicase-like C-terminal domain-containing protein</fullName>
    </recommendedName>
</protein>
<dbReference type="CDD" id="cd18808">
    <property type="entry name" value="SF1_C_Upf1"/>
    <property type="match status" value="1"/>
</dbReference>
<dbReference type="InterPro" id="IPR047187">
    <property type="entry name" value="SF1_C_Upf1"/>
</dbReference>
<dbReference type="InterPro" id="IPR026082">
    <property type="entry name" value="ABCA"/>
</dbReference>
<dbReference type="InterPro" id="IPR041679">
    <property type="entry name" value="DNA2/NAM7-like_C"/>
</dbReference>
<comment type="caution">
    <text evidence="3">The sequence shown here is derived from an EMBL/GenBank/DDBJ whole genome shotgun (WGS) entry which is preliminary data.</text>
</comment>
<reference evidence="3 4" key="1">
    <citation type="submission" date="2021-02" db="EMBL/GenBank/DDBJ databases">
        <title>Plant Genome Project.</title>
        <authorList>
            <person name="Zhang R.-G."/>
        </authorList>
    </citation>
    <scope>NUCLEOTIDE SEQUENCE [LARGE SCALE GENOMIC DNA]</scope>
    <source>
        <tissue evidence="3">Leaves</tissue>
    </source>
</reference>
<accession>A0ABQ8HF41</accession>
<dbReference type="PANTHER" id="PTHR19229:SF267">
    <property type="entry name" value="ABC TRANSPORTER A FAMILY MEMBER 1"/>
    <property type="match status" value="1"/>
</dbReference>
<feature type="transmembrane region" description="Helical" evidence="1">
    <location>
        <begin position="6"/>
        <end position="25"/>
    </location>
</feature>
<dbReference type="EMBL" id="JAFEMO010000011">
    <property type="protein sequence ID" value="KAH7557236.1"/>
    <property type="molecule type" value="Genomic_DNA"/>
</dbReference>
<gene>
    <name evidence="3" type="ORF">JRO89_XS11G0080800</name>
</gene>